<organism evidence="1 2">
    <name type="scientific">Diplocarpon rosae</name>
    <dbReference type="NCBI Taxonomy" id="946125"/>
    <lineage>
        <taxon>Eukaryota</taxon>
        <taxon>Fungi</taxon>
        <taxon>Dikarya</taxon>
        <taxon>Ascomycota</taxon>
        <taxon>Pezizomycotina</taxon>
        <taxon>Leotiomycetes</taxon>
        <taxon>Helotiales</taxon>
        <taxon>Drepanopezizaceae</taxon>
        <taxon>Diplocarpon</taxon>
    </lineage>
</organism>
<protein>
    <submittedName>
        <fullName evidence="1">Uncharacterized protein</fullName>
    </submittedName>
</protein>
<proteinExistence type="predicted"/>
<evidence type="ECO:0000313" key="2">
    <source>
        <dbReference type="Proteomes" id="UP001285354"/>
    </source>
</evidence>
<reference evidence="1" key="1">
    <citation type="submission" date="2023-06" db="EMBL/GenBank/DDBJ databases">
        <title>Draft genome of Marssonina rosae.</title>
        <authorList>
            <person name="Cheng Q."/>
        </authorList>
    </citation>
    <scope>NUCLEOTIDE SEQUENCE</scope>
    <source>
        <strain evidence="1">R4</strain>
    </source>
</reference>
<dbReference type="EMBL" id="JAUBYV010000007">
    <property type="protein sequence ID" value="KAK2625670.1"/>
    <property type="molecule type" value="Genomic_DNA"/>
</dbReference>
<dbReference type="AlphaFoldDB" id="A0AAD9SZS0"/>
<evidence type="ECO:0000313" key="1">
    <source>
        <dbReference type="EMBL" id="KAK2625670.1"/>
    </source>
</evidence>
<name>A0AAD9SZS0_9HELO</name>
<accession>A0AAD9SZS0</accession>
<dbReference type="Proteomes" id="UP001285354">
    <property type="component" value="Unassembled WGS sequence"/>
</dbReference>
<keyword evidence="2" id="KW-1185">Reference proteome</keyword>
<sequence>MKCIVFDGGLFMATYHVGAIRVRSLDLLLILFSRKDLPDTPFSTHSPARRPRLIGAGLGSVAFGLDTR</sequence>
<comment type="caution">
    <text evidence="1">The sequence shown here is derived from an EMBL/GenBank/DDBJ whole genome shotgun (WGS) entry which is preliminary data.</text>
</comment>
<gene>
    <name evidence="1" type="ORF">QTJ16_004982</name>
</gene>